<proteinExistence type="predicted"/>
<dbReference type="EMBL" id="RWGY01000051">
    <property type="protein sequence ID" value="TVU04583.1"/>
    <property type="molecule type" value="Genomic_DNA"/>
</dbReference>
<accession>A0A5J9SZZ0</accession>
<gene>
    <name evidence="1" type="ORF">EJB05_47701</name>
</gene>
<dbReference type="Gramene" id="TVU04583">
    <property type="protein sequence ID" value="TVU04583"/>
    <property type="gene ID" value="EJB05_47701"/>
</dbReference>
<dbReference type="OrthoDB" id="686315at2759"/>
<sequence>MAAPPSPSMMVLDFRVTEVDEVAALVKENGGPLRPPALGRLPAWLTRYQREEIEQRATSHGLLQYHLEVEAPADAILRERKAAANPSAAAAVWKLAGGGQEGDRYRAVLDGIEPDLSSVSGLAHPPGVTTLSLSVSGEARRAVNRGAFVAAADRNVVAVYVNPYRPLFHPTGFYLVYDFGGNSLAAVPPLPPFAADWDTHRTAGAGALVLRHAPPGDYVLSELLLHRHSISKATIFIWWSSGPDAGRWINKEVHLPFPLLSDPEYTFCSDATLIRSGKLLGMLGRSPRGRSALP</sequence>
<reference evidence="1 2" key="1">
    <citation type="journal article" date="2019" name="Sci. Rep.">
        <title>A high-quality genome of Eragrostis curvula grass provides insights into Poaceae evolution and supports new strategies to enhance forage quality.</title>
        <authorList>
            <person name="Carballo J."/>
            <person name="Santos B.A.C.M."/>
            <person name="Zappacosta D."/>
            <person name="Garbus I."/>
            <person name="Selva J.P."/>
            <person name="Gallo C.A."/>
            <person name="Diaz A."/>
            <person name="Albertini E."/>
            <person name="Caccamo M."/>
            <person name="Echenique V."/>
        </authorList>
    </citation>
    <scope>NUCLEOTIDE SEQUENCE [LARGE SCALE GENOMIC DNA]</scope>
    <source>
        <strain evidence="2">cv. Victoria</strain>
        <tissue evidence="1">Leaf</tissue>
    </source>
</reference>
<comment type="caution">
    <text evidence="1">The sequence shown here is derived from an EMBL/GenBank/DDBJ whole genome shotgun (WGS) entry which is preliminary data.</text>
</comment>
<feature type="non-terminal residue" evidence="1">
    <location>
        <position position="1"/>
    </location>
</feature>
<keyword evidence="2" id="KW-1185">Reference proteome</keyword>
<evidence type="ECO:0000313" key="2">
    <source>
        <dbReference type="Proteomes" id="UP000324897"/>
    </source>
</evidence>
<protein>
    <submittedName>
        <fullName evidence="1">Uncharacterized protein</fullName>
    </submittedName>
</protein>
<dbReference type="PANTHER" id="PTHR33086">
    <property type="entry name" value="OS05G0468200 PROTEIN-RELATED"/>
    <property type="match status" value="1"/>
</dbReference>
<organism evidence="1 2">
    <name type="scientific">Eragrostis curvula</name>
    <name type="common">weeping love grass</name>
    <dbReference type="NCBI Taxonomy" id="38414"/>
    <lineage>
        <taxon>Eukaryota</taxon>
        <taxon>Viridiplantae</taxon>
        <taxon>Streptophyta</taxon>
        <taxon>Embryophyta</taxon>
        <taxon>Tracheophyta</taxon>
        <taxon>Spermatophyta</taxon>
        <taxon>Magnoliopsida</taxon>
        <taxon>Liliopsida</taxon>
        <taxon>Poales</taxon>
        <taxon>Poaceae</taxon>
        <taxon>PACMAD clade</taxon>
        <taxon>Chloridoideae</taxon>
        <taxon>Eragrostideae</taxon>
        <taxon>Eragrostidinae</taxon>
        <taxon>Eragrostis</taxon>
    </lineage>
</organism>
<name>A0A5J9SZZ0_9POAL</name>
<evidence type="ECO:0000313" key="1">
    <source>
        <dbReference type="EMBL" id="TVU04583.1"/>
    </source>
</evidence>
<dbReference type="PANTHER" id="PTHR33086:SF52">
    <property type="entry name" value="OS09G0128900 PROTEIN"/>
    <property type="match status" value="1"/>
</dbReference>
<dbReference type="AlphaFoldDB" id="A0A5J9SZZ0"/>
<dbReference type="Proteomes" id="UP000324897">
    <property type="component" value="Unassembled WGS sequence"/>
</dbReference>